<evidence type="ECO:0000313" key="1">
    <source>
        <dbReference type="EMBL" id="MDY0407379.1"/>
    </source>
</evidence>
<evidence type="ECO:0000313" key="2">
    <source>
        <dbReference type="Proteomes" id="UP001275315"/>
    </source>
</evidence>
<accession>A0ABU5CM08</accession>
<organism evidence="1 2">
    <name type="scientific">Paracerasibacillus soli</name>
    <dbReference type="NCBI Taxonomy" id="480284"/>
    <lineage>
        <taxon>Bacteria</taxon>
        <taxon>Bacillati</taxon>
        <taxon>Bacillota</taxon>
        <taxon>Bacilli</taxon>
        <taxon>Bacillales</taxon>
        <taxon>Bacillaceae</taxon>
        <taxon>Paracerasibacillus</taxon>
    </lineage>
</organism>
<dbReference type="RefSeq" id="WP_320378211.1">
    <property type="nucleotide sequence ID" value="NZ_JAWDIQ010000001.1"/>
</dbReference>
<dbReference type="Proteomes" id="UP001275315">
    <property type="component" value="Unassembled WGS sequence"/>
</dbReference>
<comment type="caution">
    <text evidence="1">The sequence shown here is derived from an EMBL/GenBank/DDBJ whole genome shotgun (WGS) entry which is preliminary data.</text>
</comment>
<gene>
    <name evidence="1" type="ORF">RWD45_00410</name>
</gene>
<name>A0ABU5CM08_9BACI</name>
<protein>
    <submittedName>
        <fullName evidence="1">Uncharacterized protein</fullName>
    </submittedName>
</protein>
<proteinExistence type="predicted"/>
<sequence>MYSFDEIENAAIDRSFSFRLEGFADEPNVYLRTTIEGLELGFETIFW</sequence>
<keyword evidence="2" id="KW-1185">Reference proteome</keyword>
<dbReference type="EMBL" id="JAWDIQ010000001">
    <property type="protein sequence ID" value="MDY0407379.1"/>
    <property type="molecule type" value="Genomic_DNA"/>
</dbReference>
<reference evidence="1 2" key="1">
    <citation type="submission" date="2023-10" db="EMBL/GenBank/DDBJ databases">
        <title>Virgibacillus soli CC-YMP-6 genome.</title>
        <authorList>
            <person name="Miliotis G."/>
            <person name="Sengupta P."/>
            <person name="Hameed A."/>
            <person name="Chuvochina M."/>
            <person name="Mcdonagh F."/>
            <person name="Simpson A.C."/>
            <person name="Singh N.K."/>
            <person name="Rekha P.D."/>
            <person name="Raman K."/>
            <person name="Hugenholtz P."/>
            <person name="Venkateswaran K."/>
        </authorList>
    </citation>
    <scope>NUCLEOTIDE SEQUENCE [LARGE SCALE GENOMIC DNA]</scope>
    <source>
        <strain evidence="1 2">CC-YMP-6</strain>
    </source>
</reference>